<organism evidence="2 3">
    <name type="scientific">Parelaphostrongylus tenuis</name>
    <name type="common">Meningeal worm</name>
    <dbReference type="NCBI Taxonomy" id="148309"/>
    <lineage>
        <taxon>Eukaryota</taxon>
        <taxon>Metazoa</taxon>
        <taxon>Ecdysozoa</taxon>
        <taxon>Nematoda</taxon>
        <taxon>Chromadorea</taxon>
        <taxon>Rhabditida</taxon>
        <taxon>Rhabditina</taxon>
        <taxon>Rhabditomorpha</taxon>
        <taxon>Strongyloidea</taxon>
        <taxon>Metastrongylidae</taxon>
        <taxon>Parelaphostrongylus</taxon>
    </lineage>
</organism>
<name>A0AAD5MJV0_PARTN</name>
<comment type="caution">
    <text evidence="2">The sequence shown here is derived from an EMBL/GenBank/DDBJ whole genome shotgun (WGS) entry which is preliminary data.</text>
</comment>
<feature type="region of interest" description="Disordered" evidence="1">
    <location>
        <begin position="74"/>
        <end position="102"/>
    </location>
</feature>
<feature type="region of interest" description="Disordered" evidence="1">
    <location>
        <begin position="32"/>
        <end position="55"/>
    </location>
</feature>
<reference evidence="2" key="1">
    <citation type="submission" date="2021-06" db="EMBL/GenBank/DDBJ databases">
        <title>Parelaphostrongylus tenuis whole genome reference sequence.</title>
        <authorList>
            <person name="Garwood T.J."/>
            <person name="Larsen P.A."/>
            <person name="Fountain-Jones N.M."/>
            <person name="Garbe J.R."/>
            <person name="Macchietto M.G."/>
            <person name="Kania S.A."/>
            <person name="Gerhold R.W."/>
            <person name="Richards J.E."/>
            <person name="Wolf T.M."/>
        </authorList>
    </citation>
    <scope>NUCLEOTIDE SEQUENCE</scope>
    <source>
        <strain evidence="2">MNPRO001-30</strain>
        <tissue evidence="2">Meninges</tissue>
    </source>
</reference>
<evidence type="ECO:0000313" key="3">
    <source>
        <dbReference type="Proteomes" id="UP001196413"/>
    </source>
</evidence>
<evidence type="ECO:0000313" key="2">
    <source>
        <dbReference type="EMBL" id="KAJ1350332.1"/>
    </source>
</evidence>
<dbReference type="AlphaFoldDB" id="A0AAD5MJV0"/>
<sequence>MLRTGKVSRLVVERTAESWPEMIIERWHTERTMNGDEPPHIGGARSCTRGGASPASPAAIAWKASRVARDVDVPHATTPADVREEVSGVEDRLDNERLERSR</sequence>
<dbReference type="EMBL" id="JAHQIW010000837">
    <property type="protein sequence ID" value="KAJ1350332.1"/>
    <property type="molecule type" value="Genomic_DNA"/>
</dbReference>
<feature type="compositionally biased region" description="Basic and acidic residues" evidence="1">
    <location>
        <begin position="81"/>
        <end position="102"/>
    </location>
</feature>
<protein>
    <submittedName>
        <fullName evidence="2">Uncharacterized protein</fullName>
    </submittedName>
</protein>
<dbReference type="Proteomes" id="UP001196413">
    <property type="component" value="Unassembled WGS sequence"/>
</dbReference>
<evidence type="ECO:0000256" key="1">
    <source>
        <dbReference type="SAM" id="MobiDB-lite"/>
    </source>
</evidence>
<keyword evidence="3" id="KW-1185">Reference proteome</keyword>
<gene>
    <name evidence="2" type="ORF">KIN20_006099</name>
</gene>
<accession>A0AAD5MJV0</accession>
<proteinExistence type="predicted"/>